<evidence type="ECO:0000313" key="8">
    <source>
        <dbReference type="Proteomes" id="UP001054252"/>
    </source>
</evidence>
<accession>A0AAV5KP06</accession>
<sequence>MAANGNGAMSGAVSRNSGLKIQTQKKHNGICHDDSAPPVKVQTIDELHSLQKKKFSPTTPINGAQGPFTTLSDEERQKRQLQSSRGSPNIKMDGHTFMVNGERAVDNLNSPEEVFPWRNLKVVLPTRAVTRYVIASGRVSASNRHFVEEMPRIHEPGRNSIPFLARDMHGRRIYHLKYNRRMVGLRPKQTITGLRRFFQEHGLQPGDLITLYKEEGNEVMLMGKLISPPYVIHFERVTEVATADDHAP</sequence>
<organism evidence="7 8">
    <name type="scientific">Rubroshorea leprosula</name>
    <dbReference type="NCBI Taxonomy" id="152421"/>
    <lineage>
        <taxon>Eukaryota</taxon>
        <taxon>Viridiplantae</taxon>
        <taxon>Streptophyta</taxon>
        <taxon>Embryophyta</taxon>
        <taxon>Tracheophyta</taxon>
        <taxon>Spermatophyta</taxon>
        <taxon>Magnoliopsida</taxon>
        <taxon>eudicotyledons</taxon>
        <taxon>Gunneridae</taxon>
        <taxon>Pentapetalae</taxon>
        <taxon>rosids</taxon>
        <taxon>malvids</taxon>
        <taxon>Malvales</taxon>
        <taxon>Dipterocarpaceae</taxon>
        <taxon>Rubroshorea</taxon>
    </lineage>
</organism>
<protein>
    <submittedName>
        <fullName evidence="7">Uncharacterized protein</fullName>
    </submittedName>
</protein>
<dbReference type="EMBL" id="BPVZ01000071">
    <property type="protein sequence ID" value="GKV26201.1"/>
    <property type="molecule type" value="Genomic_DNA"/>
</dbReference>
<evidence type="ECO:0000256" key="4">
    <source>
        <dbReference type="ARBA" id="ARBA00023163"/>
    </source>
</evidence>
<evidence type="ECO:0000256" key="6">
    <source>
        <dbReference type="SAM" id="MobiDB-lite"/>
    </source>
</evidence>
<keyword evidence="8" id="KW-1185">Reference proteome</keyword>
<dbReference type="Proteomes" id="UP001054252">
    <property type="component" value="Unassembled WGS sequence"/>
</dbReference>
<evidence type="ECO:0000256" key="3">
    <source>
        <dbReference type="ARBA" id="ARBA00023125"/>
    </source>
</evidence>
<comment type="caution">
    <text evidence="7">The sequence shown here is derived from an EMBL/GenBank/DDBJ whole genome shotgun (WGS) entry which is preliminary data.</text>
</comment>
<evidence type="ECO:0000313" key="7">
    <source>
        <dbReference type="EMBL" id="GKV26201.1"/>
    </source>
</evidence>
<keyword evidence="5" id="KW-0539">Nucleus</keyword>
<reference evidence="7 8" key="1">
    <citation type="journal article" date="2021" name="Commun. Biol.">
        <title>The genome of Shorea leprosula (Dipterocarpaceae) highlights the ecological relevance of drought in aseasonal tropical rainforests.</title>
        <authorList>
            <person name="Ng K.K.S."/>
            <person name="Kobayashi M.J."/>
            <person name="Fawcett J.A."/>
            <person name="Hatakeyama M."/>
            <person name="Paape T."/>
            <person name="Ng C.H."/>
            <person name="Ang C.C."/>
            <person name="Tnah L.H."/>
            <person name="Lee C.T."/>
            <person name="Nishiyama T."/>
            <person name="Sese J."/>
            <person name="O'Brien M.J."/>
            <person name="Copetti D."/>
            <person name="Mohd Noor M.I."/>
            <person name="Ong R.C."/>
            <person name="Putra M."/>
            <person name="Sireger I.Z."/>
            <person name="Indrioko S."/>
            <person name="Kosugi Y."/>
            <person name="Izuno A."/>
            <person name="Isagi Y."/>
            <person name="Lee S.L."/>
            <person name="Shimizu K.K."/>
        </authorList>
    </citation>
    <scope>NUCLEOTIDE SEQUENCE [LARGE SCALE GENOMIC DNA]</scope>
    <source>
        <strain evidence="7">214</strain>
    </source>
</reference>
<dbReference type="GO" id="GO:0005634">
    <property type="term" value="C:nucleus"/>
    <property type="evidence" value="ECO:0007669"/>
    <property type="project" value="UniProtKB-SubCell"/>
</dbReference>
<gene>
    <name evidence="7" type="ORF">SLEP1_g35544</name>
</gene>
<keyword evidence="3" id="KW-0238">DNA-binding</keyword>
<dbReference type="Gene3D" id="2.40.330.10">
    <property type="entry name" value="DNA-binding pseudobarrel domain"/>
    <property type="match status" value="1"/>
</dbReference>
<dbReference type="AlphaFoldDB" id="A0AAV5KP06"/>
<feature type="region of interest" description="Disordered" evidence="6">
    <location>
        <begin position="50"/>
        <end position="93"/>
    </location>
</feature>
<keyword evidence="2" id="KW-0805">Transcription regulation</keyword>
<keyword evidence="4" id="KW-0804">Transcription</keyword>
<evidence type="ECO:0000256" key="1">
    <source>
        <dbReference type="ARBA" id="ARBA00004123"/>
    </source>
</evidence>
<dbReference type="InterPro" id="IPR003340">
    <property type="entry name" value="B3_DNA-bd"/>
</dbReference>
<evidence type="ECO:0000256" key="2">
    <source>
        <dbReference type="ARBA" id="ARBA00023015"/>
    </source>
</evidence>
<feature type="compositionally biased region" description="Polar residues" evidence="6">
    <location>
        <begin position="56"/>
        <end position="71"/>
    </location>
</feature>
<dbReference type="GO" id="GO:0003677">
    <property type="term" value="F:DNA binding"/>
    <property type="evidence" value="ECO:0007669"/>
    <property type="project" value="UniProtKB-KW"/>
</dbReference>
<proteinExistence type="predicted"/>
<dbReference type="CDD" id="cd10017">
    <property type="entry name" value="B3_DNA"/>
    <property type="match status" value="1"/>
</dbReference>
<dbReference type="InterPro" id="IPR015300">
    <property type="entry name" value="DNA-bd_pseudobarrel_sf"/>
</dbReference>
<comment type="subcellular location">
    <subcellularLocation>
        <location evidence="1">Nucleus</location>
    </subcellularLocation>
</comment>
<evidence type="ECO:0000256" key="5">
    <source>
        <dbReference type="ARBA" id="ARBA00023242"/>
    </source>
</evidence>
<name>A0AAV5KP06_9ROSI</name>